<dbReference type="Gene3D" id="3.30.1220.10">
    <property type="entry name" value="CobW-like, C-terminal domain"/>
    <property type="match status" value="1"/>
</dbReference>
<dbReference type="Pfam" id="PF02492">
    <property type="entry name" value="cobW"/>
    <property type="match status" value="1"/>
</dbReference>
<evidence type="ECO:0000256" key="5">
    <source>
        <dbReference type="ARBA" id="ARBA00045658"/>
    </source>
</evidence>
<geneLocation type="plasmid" evidence="8 9">
    <name>p111</name>
</geneLocation>
<evidence type="ECO:0000313" key="8">
    <source>
        <dbReference type="EMBL" id="QPM92481.1"/>
    </source>
</evidence>
<dbReference type="SUPFAM" id="SSF90002">
    <property type="entry name" value="Hypothetical protein YjiA, C-terminal domain"/>
    <property type="match status" value="1"/>
</dbReference>
<keyword evidence="3" id="KW-0143">Chaperone</keyword>
<dbReference type="Pfam" id="PF07683">
    <property type="entry name" value="CobW_C"/>
    <property type="match status" value="1"/>
</dbReference>
<feature type="region of interest" description="Disordered" evidence="7">
    <location>
        <begin position="353"/>
        <end position="387"/>
    </location>
</feature>
<dbReference type="InterPro" id="IPR051316">
    <property type="entry name" value="Zinc-reg_GTPase_activator"/>
</dbReference>
<comment type="catalytic activity">
    <reaction evidence="6">
        <text>GTP + H2O = GDP + phosphate + H(+)</text>
        <dbReference type="Rhea" id="RHEA:19669"/>
        <dbReference type="ChEBI" id="CHEBI:15377"/>
        <dbReference type="ChEBI" id="CHEBI:15378"/>
        <dbReference type="ChEBI" id="CHEBI:37565"/>
        <dbReference type="ChEBI" id="CHEBI:43474"/>
        <dbReference type="ChEBI" id="CHEBI:58189"/>
    </reaction>
    <physiologicalReaction direction="left-to-right" evidence="6">
        <dbReference type="Rhea" id="RHEA:19670"/>
    </physiologicalReaction>
</comment>
<organism evidence="8 9">
    <name type="scientific">Pseudooceanicola algae</name>
    <dbReference type="NCBI Taxonomy" id="1537215"/>
    <lineage>
        <taxon>Bacteria</taxon>
        <taxon>Pseudomonadati</taxon>
        <taxon>Pseudomonadota</taxon>
        <taxon>Alphaproteobacteria</taxon>
        <taxon>Rhodobacterales</taxon>
        <taxon>Paracoccaceae</taxon>
        <taxon>Pseudooceanicola</taxon>
    </lineage>
</organism>
<dbReference type="GO" id="GO:0005737">
    <property type="term" value="C:cytoplasm"/>
    <property type="evidence" value="ECO:0007669"/>
    <property type="project" value="TreeGrafter"/>
</dbReference>
<keyword evidence="1" id="KW-0547">Nucleotide-binding</keyword>
<evidence type="ECO:0000313" key="9">
    <source>
        <dbReference type="Proteomes" id="UP000283786"/>
    </source>
</evidence>
<comment type="similarity">
    <text evidence="4">Belongs to the SIMIBI class G3E GTPase family. ZNG1 subfamily.</text>
</comment>
<dbReference type="OrthoDB" id="9808822at2"/>
<evidence type="ECO:0000256" key="3">
    <source>
        <dbReference type="ARBA" id="ARBA00023186"/>
    </source>
</evidence>
<evidence type="ECO:0000256" key="2">
    <source>
        <dbReference type="ARBA" id="ARBA00022801"/>
    </source>
</evidence>
<dbReference type="InterPro" id="IPR027417">
    <property type="entry name" value="P-loop_NTPase"/>
</dbReference>
<comment type="function">
    <text evidence="5">Zinc chaperone that directly transfers zinc cofactor to target proteins, thereby activating them. Zinc is transferred from the CXCC motif in the GTPase domain to the zinc binding site in target proteins in a process requiring GTP hydrolysis.</text>
</comment>
<dbReference type="GO" id="GO:0000166">
    <property type="term" value="F:nucleotide binding"/>
    <property type="evidence" value="ECO:0007669"/>
    <property type="project" value="UniProtKB-KW"/>
</dbReference>
<dbReference type="Proteomes" id="UP000283786">
    <property type="component" value="Plasmid p111"/>
</dbReference>
<reference evidence="8 9" key="1">
    <citation type="submission" date="2020-08" db="EMBL/GenBank/DDBJ databases">
        <title>Genome sequence of Rhodobacteraceae bacterium Lw-13e.</title>
        <authorList>
            <person name="Poehlein A."/>
            <person name="Wolter L."/>
            <person name="Daniel R."/>
            <person name="Brinkhoff T."/>
        </authorList>
    </citation>
    <scope>NUCLEOTIDE SEQUENCE [LARGE SCALE GENOMIC DNA]</scope>
    <source>
        <strain evidence="8 9">Lw-13e</strain>
        <plasmid evidence="8 9">p111</plasmid>
    </source>
</reference>
<dbReference type="InterPro" id="IPR036627">
    <property type="entry name" value="CobW-likC_sf"/>
</dbReference>
<keyword evidence="2 8" id="KW-0378">Hydrolase</keyword>
<dbReference type="CDD" id="cd03112">
    <property type="entry name" value="CobW-like"/>
    <property type="match status" value="1"/>
</dbReference>
<evidence type="ECO:0000256" key="7">
    <source>
        <dbReference type="SAM" id="MobiDB-lite"/>
    </source>
</evidence>
<proteinExistence type="inferred from homology"/>
<keyword evidence="8" id="KW-0614">Plasmid</keyword>
<keyword evidence="9" id="KW-1185">Reference proteome</keyword>
<dbReference type="KEGG" id="palw:PSAL_037450"/>
<dbReference type="EC" id="3.6.-.-" evidence="8"/>
<dbReference type="SUPFAM" id="SSF52540">
    <property type="entry name" value="P-loop containing nucleoside triphosphate hydrolases"/>
    <property type="match status" value="1"/>
</dbReference>
<evidence type="ECO:0000256" key="6">
    <source>
        <dbReference type="ARBA" id="ARBA00049117"/>
    </source>
</evidence>
<dbReference type="SMART" id="SM00833">
    <property type="entry name" value="CobW_C"/>
    <property type="match status" value="1"/>
</dbReference>
<dbReference type="AlphaFoldDB" id="A0A418SBL6"/>
<name>A0A418SBL6_9RHOB</name>
<sequence length="387" mass="41373">METSDIHADRRLPVTLLTGFLGAGKTTVLNGLLRSPGQDRIAVIVNEFGEAGLDHDLIEAVDEEIVLMRSGCLCCSVRGDLARVVVDLLNRRSEGHLAFERVVIETTGLADPGPIIQTLQVTPDLARLTRMDGIVTVADAAAGPGTLDQQFEAVSQVAMADLVILSKADLVSDAEATDFEQRINALNPTACVLRATRGDLPANSLWGLSAVRKGAGVVPASAWLAPAAAPVVDPFANLSGMASRSPAKSGISPHDSRIGSASIVLDAPIPDTVFDLWLDTLIALRGPDLLRVKGVVHIEGVPDPFVFHGVQHVFDMPVPIKDWPVDDHQSRIVVIARDLSRPELQRSLDMLRARQPQSNQPAETSGGRVQFHQDIQNVLGASASPER</sequence>
<evidence type="ECO:0000256" key="1">
    <source>
        <dbReference type="ARBA" id="ARBA00022741"/>
    </source>
</evidence>
<accession>A0A418SBL6</accession>
<dbReference type="InterPro" id="IPR003495">
    <property type="entry name" value="CobW/HypB/UreG_nucleotide-bd"/>
</dbReference>
<evidence type="ECO:0000256" key="4">
    <source>
        <dbReference type="ARBA" id="ARBA00034320"/>
    </source>
</evidence>
<dbReference type="RefSeq" id="WP_119840852.1">
    <property type="nucleotide sequence ID" value="NZ_CP060438.1"/>
</dbReference>
<dbReference type="Gene3D" id="3.40.50.300">
    <property type="entry name" value="P-loop containing nucleotide triphosphate hydrolases"/>
    <property type="match status" value="1"/>
</dbReference>
<protein>
    <submittedName>
        <fullName evidence="8">P-loop guanosine triphosphatase YjiA</fullName>
        <ecNumber evidence="8">3.6.-.-</ecNumber>
    </submittedName>
</protein>
<dbReference type="PANTHER" id="PTHR13748">
    <property type="entry name" value="COBW-RELATED"/>
    <property type="match status" value="1"/>
</dbReference>
<dbReference type="EMBL" id="CP060438">
    <property type="protein sequence ID" value="QPM92481.1"/>
    <property type="molecule type" value="Genomic_DNA"/>
</dbReference>
<gene>
    <name evidence="8" type="primary">yjiA</name>
    <name evidence="8" type="ORF">PSAL_037450</name>
</gene>
<dbReference type="InterPro" id="IPR011629">
    <property type="entry name" value="CobW-like_C"/>
</dbReference>
<dbReference type="PANTHER" id="PTHR13748:SF62">
    <property type="entry name" value="COBW DOMAIN-CONTAINING PROTEIN"/>
    <property type="match status" value="1"/>
</dbReference>
<dbReference type="GO" id="GO:0016787">
    <property type="term" value="F:hydrolase activity"/>
    <property type="evidence" value="ECO:0007669"/>
    <property type="project" value="UniProtKB-KW"/>
</dbReference>